<evidence type="ECO:0000313" key="2">
    <source>
        <dbReference type="EMBL" id="TCJ01462.1"/>
    </source>
</evidence>
<evidence type="ECO:0000256" key="1">
    <source>
        <dbReference type="SAM" id="Phobius"/>
    </source>
</evidence>
<keyword evidence="1" id="KW-0812">Transmembrane</keyword>
<dbReference type="EMBL" id="SJTH01000061">
    <property type="protein sequence ID" value="TCJ01462.1"/>
    <property type="molecule type" value="Genomic_DNA"/>
</dbReference>
<keyword evidence="1" id="KW-0472">Membrane</keyword>
<proteinExistence type="predicted"/>
<accession>A0A4R1APT5</accession>
<name>A0A4R1APT5_9BACI</name>
<keyword evidence="3" id="KW-1185">Reference proteome</keyword>
<dbReference type="OrthoDB" id="2740427at2"/>
<organism evidence="2 3">
    <name type="scientific">Cytobacillus praedii</name>
    <dbReference type="NCBI Taxonomy" id="1742358"/>
    <lineage>
        <taxon>Bacteria</taxon>
        <taxon>Bacillati</taxon>
        <taxon>Bacillota</taxon>
        <taxon>Bacilli</taxon>
        <taxon>Bacillales</taxon>
        <taxon>Bacillaceae</taxon>
        <taxon>Cytobacillus</taxon>
    </lineage>
</organism>
<dbReference type="Proteomes" id="UP000293846">
    <property type="component" value="Unassembled WGS sequence"/>
</dbReference>
<comment type="caution">
    <text evidence="2">The sequence shown here is derived from an EMBL/GenBank/DDBJ whole genome shotgun (WGS) entry which is preliminary data.</text>
</comment>
<feature type="transmembrane region" description="Helical" evidence="1">
    <location>
        <begin position="47"/>
        <end position="71"/>
    </location>
</feature>
<dbReference type="RefSeq" id="WP_131238756.1">
    <property type="nucleotide sequence ID" value="NZ_JARMQE010000040.1"/>
</dbReference>
<protein>
    <submittedName>
        <fullName evidence="2">Uncharacterized protein</fullName>
    </submittedName>
</protein>
<reference evidence="2 3" key="1">
    <citation type="submission" date="2019-03" db="EMBL/GenBank/DDBJ databases">
        <authorList>
            <person name="Jensen L."/>
            <person name="Storgaard J."/>
            <person name="Sulaj E."/>
            <person name="Schramm A."/>
            <person name="Marshall I.P.G."/>
        </authorList>
    </citation>
    <scope>NUCLEOTIDE SEQUENCE [LARGE SCALE GENOMIC DNA]</scope>
    <source>
        <strain evidence="2 3">2017H2G3</strain>
    </source>
</reference>
<keyword evidence="1" id="KW-1133">Transmembrane helix</keyword>
<evidence type="ECO:0000313" key="3">
    <source>
        <dbReference type="Proteomes" id="UP000293846"/>
    </source>
</evidence>
<sequence length="72" mass="8522">MEMFVISLFFTLIFGTFSYMLLKHPEGVLKVSSFSNKFSGKPFLKKFLIFMGWWFLLLVIGVWIIFIVTLFE</sequence>
<dbReference type="AlphaFoldDB" id="A0A4R1APT5"/>
<gene>
    <name evidence="2" type="ORF">E0Y62_23840</name>
</gene>